<dbReference type="OMA" id="FHREIAY"/>
<dbReference type="Proteomes" id="UP000007431">
    <property type="component" value="Unassembled WGS sequence"/>
</dbReference>
<feature type="non-terminal residue" evidence="1">
    <location>
        <position position="504"/>
    </location>
</feature>
<dbReference type="HOGENOM" id="CLU_544175_0_0_1"/>
<keyword evidence="2" id="KW-1185">Reference proteome</keyword>
<organism evidence="2">
    <name type="scientific">Schizophyllum commune (strain H4-8 / FGSC 9210)</name>
    <name type="common">Split gill fungus</name>
    <dbReference type="NCBI Taxonomy" id="578458"/>
    <lineage>
        <taxon>Eukaryota</taxon>
        <taxon>Fungi</taxon>
        <taxon>Dikarya</taxon>
        <taxon>Basidiomycota</taxon>
        <taxon>Agaricomycotina</taxon>
        <taxon>Agaricomycetes</taxon>
        <taxon>Agaricomycetidae</taxon>
        <taxon>Agaricales</taxon>
        <taxon>Schizophyllaceae</taxon>
        <taxon>Schizophyllum</taxon>
    </lineage>
</organism>
<dbReference type="OrthoDB" id="2850673at2759"/>
<dbReference type="EMBL" id="GL377302">
    <property type="protein sequence ID" value="EFJ02973.1"/>
    <property type="molecule type" value="Genomic_DNA"/>
</dbReference>
<protein>
    <submittedName>
        <fullName evidence="1">Uncharacterized protein</fullName>
    </submittedName>
</protein>
<evidence type="ECO:0000313" key="1">
    <source>
        <dbReference type="EMBL" id="EFJ02973.1"/>
    </source>
</evidence>
<sequence length="504" mass="57227">MMPSTSYTTAVKRPKARRHGAHQSIAATLPTELLSEIFCLYLGIVGGRWSGRPWEERQSPLPLTHVCSLWRQIAMDKPEFWTHLVISCPTCVPYELRLRQYADWIERSSPHPISVKLPVRYTIRDKANMLASTLLPRTASRISTLDLDMAGHNYQCDKSITALLTLAPGIFPALTHLKLGYKDNLPDNRVITVFNQSPLRSLSFNVEARLEGILGAEALLDVAWKELEDISLDFEDPSIGTAESLSWFIFRHLRDVQTLSLAVVPNERPGEMILTLPHRATLPRMRKFTMTTKTCLLPDFRHITTDQALFRTLDLPALEKLHVRYEYDHRFLTRVEEGFLPHKYPSGLFDDEGFRQTSLGQLRELHLTGLGRVPGEKLLPVLEATLMLEKLVLSDSMELRRPFYERMASPSVLVPLLRTLEIIYTDGETKEDFVAMTEGIEVLLRGRWGGRNRGLRGSGAPVLKAMIVTREWEGKPVPAPGKFDKAWMNAMDKLRPAGAKLCLR</sequence>
<dbReference type="Gene3D" id="1.20.1280.50">
    <property type="match status" value="1"/>
</dbReference>
<proteinExistence type="predicted"/>
<dbReference type="AlphaFoldDB" id="D8PPH4"/>
<evidence type="ECO:0000313" key="2">
    <source>
        <dbReference type="Proteomes" id="UP000007431"/>
    </source>
</evidence>
<reference evidence="1 2" key="1">
    <citation type="journal article" date="2010" name="Nat. Biotechnol.">
        <title>Genome sequence of the model mushroom Schizophyllum commune.</title>
        <authorList>
            <person name="Ohm R.A."/>
            <person name="de Jong J.F."/>
            <person name="Lugones L.G."/>
            <person name="Aerts A."/>
            <person name="Kothe E."/>
            <person name="Stajich J.E."/>
            <person name="de Vries R.P."/>
            <person name="Record E."/>
            <person name="Levasseur A."/>
            <person name="Baker S.E."/>
            <person name="Bartholomew K.A."/>
            <person name="Coutinho P.M."/>
            <person name="Erdmann S."/>
            <person name="Fowler T.J."/>
            <person name="Gathman A.C."/>
            <person name="Lombard V."/>
            <person name="Henrissat B."/>
            <person name="Knabe N."/>
            <person name="Kuees U."/>
            <person name="Lilly W.W."/>
            <person name="Lindquist E."/>
            <person name="Lucas S."/>
            <person name="Magnuson J.K."/>
            <person name="Piumi F."/>
            <person name="Raudaskoski M."/>
            <person name="Salamov A."/>
            <person name="Schmutz J."/>
            <person name="Schwarze F.W.M.R."/>
            <person name="vanKuyk P.A."/>
            <person name="Horton J.S."/>
            <person name="Grigoriev I.V."/>
            <person name="Woesten H.A.B."/>
        </authorList>
    </citation>
    <scope>NUCLEOTIDE SEQUENCE [LARGE SCALE GENOMIC DNA]</scope>
    <source>
        <strain evidence="2">H4-8 / FGSC 9210</strain>
    </source>
</reference>
<dbReference type="KEGG" id="scm:SCHCO_02574970"/>
<gene>
    <name evidence="1" type="ORF">SCHCODRAFT_102544</name>
</gene>
<name>D8PPH4_SCHCM</name>
<dbReference type="InParanoid" id="D8PPH4"/>
<dbReference type="VEuPathDB" id="FungiDB:SCHCODRAFT_02574970"/>
<accession>D8PPH4</accession>
<dbReference type="GeneID" id="9587799"/>